<dbReference type="RefSeq" id="WP_103299642.1">
    <property type="nucleotide sequence ID" value="NZ_BSYC01000001.1"/>
</dbReference>
<dbReference type="InterPro" id="IPR010057">
    <property type="entry name" value="Transcription_activator_Rgg_C"/>
</dbReference>
<dbReference type="CDD" id="cd00093">
    <property type="entry name" value="HTH_XRE"/>
    <property type="match status" value="1"/>
</dbReference>
<dbReference type="InterPro" id="IPR010982">
    <property type="entry name" value="Lambda_DNA-bd_dom_sf"/>
</dbReference>
<gene>
    <name evidence="4" type="ORF">EGM181_11685</name>
    <name evidence="2" type="ORF">HWH42_16025</name>
    <name evidence="3" type="ORF">QRX88_03820</name>
</gene>
<dbReference type="GeneID" id="93224666"/>
<protein>
    <submittedName>
        <fullName evidence="3">Helix-turn-helix domain-containing protein</fullName>
    </submittedName>
</protein>
<evidence type="ECO:0000313" key="6">
    <source>
        <dbReference type="Proteomes" id="UP000571857"/>
    </source>
</evidence>
<reference evidence="4 5" key="1">
    <citation type="submission" date="2020-03" db="EMBL/GenBank/DDBJ databases">
        <title>Characterization of ganglioside-mimicking enterococci.</title>
        <authorList>
            <person name="Patry R.T."/>
            <person name="Nothaft H."/>
            <person name="Bridger R."/>
            <person name="Shajahan A."/>
            <person name="Huynh S."/>
            <person name="Sanchez S."/>
            <person name="Azadi P."/>
            <person name="Cooper K."/>
            <person name="Miller W.G."/>
            <person name="Parker C.T."/>
            <person name="Wells L."/>
            <person name="Szymanski C.M."/>
        </authorList>
    </citation>
    <scope>NUCLEOTIDE SEQUENCE [LARGE SCALE GENOMIC DNA]</scope>
    <source>
        <strain evidence="4 5">EGM181</strain>
    </source>
</reference>
<evidence type="ECO:0000259" key="1">
    <source>
        <dbReference type="PROSITE" id="PS50943"/>
    </source>
</evidence>
<dbReference type="Proteomes" id="UP000571857">
    <property type="component" value="Unassembled WGS sequence"/>
</dbReference>
<proteinExistence type="predicted"/>
<sequence length="300" mass="35705">MDYGATFKKLRLEKGITLKEACQQGISSAQLSRFENGKSMLTVDQFFTCLQNINVTIEEFQFVGKQTFKDRFEKSIEQMQEYLNTNQEEAARSLAQRFFAESQSPYDWPQFLGCFIEDVLNAGNNRPFIHSQKVLSYLQQVNNWGEMELRLISIFTFALDTEQMDLLLKSILKKAKLYQSVPQTNALYYDLLENFFSKYVFHRNLPAARKIQKLYRQSLDERTILLRPRITYIFNQGILFYLEKQPEQGNGCFDQAISLARIFYQKETEHYFEKRAKNWRENYQDTNYRELTINLNFFNY</sequence>
<dbReference type="AlphaFoldDB" id="A0A2K3R010"/>
<dbReference type="Pfam" id="PF01381">
    <property type="entry name" value="HTH_3"/>
    <property type="match status" value="1"/>
</dbReference>
<dbReference type="InterPro" id="IPR001387">
    <property type="entry name" value="Cro/C1-type_HTH"/>
</dbReference>
<feature type="domain" description="HTH cro/C1-type" evidence="1">
    <location>
        <begin position="7"/>
        <end position="60"/>
    </location>
</feature>
<organism evidence="3 7">
    <name type="scientific">Enterococcus gallinarum</name>
    <dbReference type="NCBI Taxonomy" id="1353"/>
    <lineage>
        <taxon>Bacteria</taxon>
        <taxon>Bacillati</taxon>
        <taxon>Bacillota</taxon>
        <taxon>Bacilli</taxon>
        <taxon>Lactobacillales</taxon>
        <taxon>Enterococcaceae</taxon>
        <taxon>Enterococcus</taxon>
    </lineage>
</organism>
<dbReference type="Pfam" id="PF21259">
    <property type="entry name" value="Rgg_C"/>
    <property type="match status" value="1"/>
</dbReference>
<dbReference type="SUPFAM" id="SSF47413">
    <property type="entry name" value="lambda repressor-like DNA-binding domains"/>
    <property type="match status" value="1"/>
</dbReference>
<dbReference type="EMBL" id="CP050485">
    <property type="protein sequence ID" value="QOG27874.1"/>
    <property type="molecule type" value="Genomic_DNA"/>
</dbReference>
<dbReference type="PROSITE" id="PS50943">
    <property type="entry name" value="HTH_CROC1"/>
    <property type="match status" value="1"/>
</dbReference>
<dbReference type="NCBIfam" id="TIGR01716">
    <property type="entry name" value="RGG_Cterm"/>
    <property type="match status" value="1"/>
</dbReference>
<evidence type="ECO:0000313" key="7">
    <source>
        <dbReference type="Proteomes" id="UP001241571"/>
    </source>
</evidence>
<dbReference type="Gene3D" id="1.25.40.10">
    <property type="entry name" value="Tetratricopeptide repeat domain"/>
    <property type="match status" value="1"/>
</dbReference>
<name>A0A2K3R010_ENTGA</name>
<dbReference type="InterPro" id="IPR011990">
    <property type="entry name" value="TPR-like_helical_dom_sf"/>
</dbReference>
<evidence type="ECO:0000313" key="2">
    <source>
        <dbReference type="EMBL" id="MBA0974078.1"/>
    </source>
</evidence>
<dbReference type="EMBL" id="JASUBT010000002">
    <property type="protein sequence ID" value="MDL4934847.1"/>
    <property type="molecule type" value="Genomic_DNA"/>
</dbReference>
<evidence type="ECO:0000313" key="3">
    <source>
        <dbReference type="EMBL" id="MDL4934847.1"/>
    </source>
</evidence>
<accession>A0A2K3R010</accession>
<dbReference type="InterPro" id="IPR053163">
    <property type="entry name" value="HTH-type_regulator_Rgg"/>
</dbReference>
<evidence type="ECO:0000313" key="4">
    <source>
        <dbReference type="EMBL" id="QOG27874.1"/>
    </source>
</evidence>
<dbReference type="Proteomes" id="UP000516696">
    <property type="component" value="Chromosome"/>
</dbReference>
<reference evidence="3 7" key="3">
    <citation type="submission" date="2023-06" db="EMBL/GenBank/DDBJ databases">
        <title>Acute promotion of culturable opportunistic pathogens and persistent increase of antibiotic resistance following antibiotic exposure in mouse gut microbiota.</title>
        <authorList>
            <person name="Li L."/>
            <person name="Wang B."/>
            <person name="Sun Y."/>
            <person name="Wang M."/>
            <person name="Xu H."/>
        </authorList>
    </citation>
    <scope>NUCLEOTIDE SEQUENCE [LARGE SCALE GENOMIC DNA]</scope>
    <source>
        <strain evidence="3 7">CRI2_2</strain>
    </source>
</reference>
<dbReference type="GO" id="GO:0003677">
    <property type="term" value="F:DNA binding"/>
    <property type="evidence" value="ECO:0007669"/>
    <property type="project" value="InterPro"/>
</dbReference>
<dbReference type="Proteomes" id="UP001241571">
    <property type="component" value="Unassembled WGS sequence"/>
</dbReference>
<dbReference type="SMART" id="SM00530">
    <property type="entry name" value="HTH_XRE"/>
    <property type="match status" value="1"/>
</dbReference>
<dbReference type="EMBL" id="JABXJK010000078">
    <property type="protein sequence ID" value="MBA0974078.1"/>
    <property type="molecule type" value="Genomic_DNA"/>
</dbReference>
<dbReference type="PANTHER" id="PTHR37038">
    <property type="entry name" value="TRANSCRIPTIONAL REGULATOR-RELATED"/>
    <property type="match status" value="1"/>
</dbReference>
<reference evidence="2 6" key="2">
    <citation type="submission" date="2020-06" db="EMBL/GenBank/DDBJ databases">
        <title>Crossreactivity between MHC class I-restricted antigens from cancer cells and an enterococcal bacteriophage.</title>
        <authorList>
            <person name="Fluckiger A."/>
            <person name="Daillere R."/>
            <person name="Sassi M."/>
            <person name="Cattoir V."/>
            <person name="Kroemer G."/>
            <person name="Zitvogel L."/>
        </authorList>
    </citation>
    <scope>NUCLEOTIDE SEQUENCE [LARGE SCALE GENOMIC DNA]</scope>
    <source>
        <strain evidence="2 6">EG4</strain>
    </source>
</reference>
<evidence type="ECO:0000313" key="5">
    <source>
        <dbReference type="Proteomes" id="UP000516696"/>
    </source>
</evidence>